<evidence type="ECO:0000256" key="1">
    <source>
        <dbReference type="SAM" id="MobiDB-lite"/>
    </source>
</evidence>
<sequence length="667" mass="75326">MLAKVDHGEIKPDFIVSVQNRKGKQSEVIITNDRVVVLCSDLQIDTAEAVSWSECYQAEVDSEAYITVSLQHADRQELDKNDSFEDFVPLVHSKQTPTSSAKMDKNQQRTQIMSDSSFSDLSSCTPSPQSQSSQSSPKKSSTAPDDVLKELGLFMSPDNTPKKRQRHSSHEKDEYSSSKKRKYHDESGVDQVKVGIDGQDQYKATTVTIKPSDIRKAEMRGFVLRGFDQNIFDSVASVSARNMLHQTKTHSPIFVVASKETLQQMVVLEGTHRVLSLISRLEEPDQEDFDFEAVIYETSDDFAGIWDSCVELRVGQSAKADVCRFPRKMMHLVQTTYGREFAKSLARFSKKQQSDALAIILDEHLDSKTKENVQAALYNKDTNPLFVLYRKCFDEGLVAAEPRDTHVEKGPFLSYFMGPATSKYFSENMEQIFSTNKCHILVLKASIMDDEATVKACQNYIDKKVLEPQFREILNDIIHDDDDDEESARKKKKVKGGAPVSNFKSVNVENLEEVPEKSIVKFTEKVTKDQIRILKEKKCSLILIGASTASVDIGDLMQSLGGNVRMGVFVKTSFICIGPFTPISFWRDFESSTFQNGNSDASTLEYGQCFELSFQWKPSFQVMRISRSTTDARRLQFFDSIIDDEERCSSCTDTIRKECVDRTSDTG</sequence>
<reference evidence="2 3" key="1">
    <citation type="submission" date="2022-04" db="EMBL/GenBank/DDBJ databases">
        <title>Chromosome-level reference genomes for two strains of Caenorhabditis briggsae: an improved platform for comparative genomics.</title>
        <authorList>
            <person name="Stevens L."/>
            <person name="Andersen E."/>
        </authorList>
    </citation>
    <scope>NUCLEOTIDE SEQUENCE [LARGE SCALE GENOMIC DNA]</scope>
    <source>
        <strain evidence="2">VX34</strain>
        <tissue evidence="2">Whole-organism</tissue>
    </source>
</reference>
<feature type="compositionally biased region" description="Low complexity" evidence="1">
    <location>
        <begin position="114"/>
        <end position="142"/>
    </location>
</feature>
<gene>
    <name evidence="2" type="ORF">L5515_005325</name>
</gene>
<accession>A0AAE9ENZ6</accession>
<feature type="compositionally biased region" description="Basic and acidic residues" evidence="1">
    <location>
        <begin position="168"/>
        <end position="187"/>
    </location>
</feature>
<evidence type="ECO:0000313" key="2">
    <source>
        <dbReference type="EMBL" id="UMM25551.1"/>
    </source>
</evidence>
<evidence type="ECO:0000313" key="3">
    <source>
        <dbReference type="Proteomes" id="UP000829354"/>
    </source>
</evidence>
<organism evidence="2 3">
    <name type="scientific">Caenorhabditis briggsae</name>
    <dbReference type="NCBI Taxonomy" id="6238"/>
    <lineage>
        <taxon>Eukaryota</taxon>
        <taxon>Metazoa</taxon>
        <taxon>Ecdysozoa</taxon>
        <taxon>Nematoda</taxon>
        <taxon>Chromadorea</taxon>
        <taxon>Rhabditida</taxon>
        <taxon>Rhabditina</taxon>
        <taxon>Rhabditomorpha</taxon>
        <taxon>Rhabditoidea</taxon>
        <taxon>Rhabditidae</taxon>
        <taxon>Peloderinae</taxon>
        <taxon>Caenorhabditis</taxon>
    </lineage>
</organism>
<proteinExistence type="predicted"/>
<name>A0AAE9ENZ6_CAEBR</name>
<dbReference type="AlphaFoldDB" id="A0AAE9ENZ6"/>
<dbReference type="Proteomes" id="UP000829354">
    <property type="component" value="Chromosome III"/>
</dbReference>
<dbReference type="EMBL" id="CP092622">
    <property type="protein sequence ID" value="UMM25551.1"/>
    <property type="molecule type" value="Genomic_DNA"/>
</dbReference>
<protein>
    <submittedName>
        <fullName evidence="2">Uncharacterized protein</fullName>
    </submittedName>
</protein>
<feature type="region of interest" description="Disordered" evidence="1">
    <location>
        <begin position="90"/>
        <end position="189"/>
    </location>
</feature>
<keyword evidence="3" id="KW-1185">Reference proteome</keyword>